<keyword evidence="8" id="KW-0675">Receptor</keyword>
<sequence>NNNTFNIKYLKNLTNVDVKVREGSQSVILPCKTTPDLPEATRVEWTRSDLGLMTVHVYANRNDEVMTQDGFYRDRTKMNEDLLRTGDLSLTLKQPTERDSGRYICTVYRDKDILTQKVKQVELKVKGQCCFVSHVVFVVLSVCHKELEEEESVELPFKTSENLPEDAEVVWRDSNDRKVHVYKNGSDQPGEQHQLYRDRTEMNEDLLKTGDLTLTLKQPTDGDKGGYSCRVYGEIQRYKRVLLRVKGLCGFHVVGCEANTDVYSEIHDTKYKLKNLSFIPDTIKEKTKLWNTRNNMTV</sequence>
<evidence type="ECO:0000256" key="10">
    <source>
        <dbReference type="ARBA" id="ARBA00023319"/>
    </source>
</evidence>
<dbReference type="InterPro" id="IPR013783">
    <property type="entry name" value="Ig-like_fold"/>
</dbReference>
<dbReference type="GO" id="GO:0031295">
    <property type="term" value="P:T cell costimulation"/>
    <property type="evidence" value="ECO:0007669"/>
    <property type="project" value="TreeGrafter"/>
</dbReference>
<dbReference type="GO" id="GO:0006955">
    <property type="term" value="P:immune response"/>
    <property type="evidence" value="ECO:0007669"/>
    <property type="project" value="TreeGrafter"/>
</dbReference>
<dbReference type="PANTHER" id="PTHR25466:SF14">
    <property type="entry name" value="BUTYROPHILIN SUBFAMILY 2 MEMBER A2-LIKE-RELATED"/>
    <property type="match status" value="1"/>
</dbReference>
<dbReference type="Gene3D" id="2.60.40.10">
    <property type="entry name" value="Immunoglobulins"/>
    <property type="match status" value="2"/>
</dbReference>
<keyword evidence="10" id="KW-0393">Immunoglobulin domain</keyword>
<accession>A0A3B4FXA7</accession>
<dbReference type="InterPro" id="IPR007110">
    <property type="entry name" value="Ig-like_dom"/>
</dbReference>
<dbReference type="Pfam" id="PF07686">
    <property type="entry name" value="V-set"/>
    <property type="match status" value="1"/>
</dbReference>
<dbReference type="GO" id="GO:0042130">
    <property type="term" value="P:negative regulation of T cell proliferation"/>
    <property type="evidence" value="ECO:0007669"/>
    <property type="project" value="TreeGrafter"/>
</dbReference>
<evidence type="ECO:0000256" key="6">
    <source>
        <dbReference type="ARBA" id="ARBA00023136"/>
    </source>
</evidence>
<comment type="subcellular location">
    <subcellularLocation>
        <location evidence="1">Cell membrane</location>
        <topology evidence="1">Single-pass type I membrane protein</topology>
    </subcellularLocation>
</comment>
<dbReference type="InterPro" id="IPR051713">
    <property type="entry name" value="T-cell_Activation_Regulation"/>
</dbReference>
<evidence type="ECO:0000256" key="4">
    <source>
        <dbReference type="ARBA" id="ARBA00022729"/>
    </source>
</evidence>
<dbReference type="SMART" id="SM00409">
    <property type="entry name" value="IG"/>
    <property type="match status" value="2"/>
</dbReference>
<keyword evidence="7" id="KW-1015">Disulfide bond</keyword>
<dbReference type="InterPro" id="IPR036179">
    <property type="entry name" value="Ig-like_dom_sf"/>
</dbReference>
<evidence type="ECO:0000256" key="5">
    <source>
        <dbReference type="ARBA" id="ARBA00022989"/>
    </source>
</evidence>
<evidence type="ECO:0000256" key="3">
    <source>
        <dbReference type="ARBA" id="ARBA00022692"/>
    </source>
</evidence>
<dbReference type="GO" id="GO:0071222">
    <property type="term" value="P:cellular response to lipopolysaccharide"/>
    <property type="evidence" value="ECO:0007669"/>
    <property type="project" value="TreeGrafter"/>
</dbReference>
<dbReference type="GO" id="GO:0042102">
    <property type="term" value="P:positive regulation of T cell proliferation"/>
    <property type="evidence" value="ECO:0007669"/>
    <property type="project" value="TreeGrafter"/>
</dbReference>
<keyword evidence="3" id="KW-0812">Transmembrane</keyword>
<evidence type="ECO:0000256" key="1">
    <source>
        <dbReference type="ARBA" id="ARBA00004251"/>
    </source>
</evidence>
<dbReference type="GO" id="GO:0007166">
    <property type="term" value="P:cell surface receptor signaling pathway"/>
    <property type="evidence" value="ECO:0007669"/>
    <property type="project" value="TreeGrafter"/>
</dbReference>
<dbReference type="AlphaFoldDB" id="A0A3B4FXA7"/>
<proteinExistence type="predicted"/>
<evidence type="ECO:0000259" key="11">
    <source>
        <dbReference type="PROSITE" id="PS50835"/>
    </source>
</evidence>
<dbReference type="GeneTree" id="ENSGT01150000288455"/>
<evidence type="ECO:0000256" key="8">
    <source>
        <dbReference type="ARBA" id="ARBA00023170"/>
    </source>
</evidence>
<evidence type="ECO:0000256" key="9">
    <source>
        <dbReference type="ARBA" id="ARBA00023180"/>
    </source>
</evidence>
<evidence type="ECO:0000313" key="12">
    <source>
        <dbReference type="Ensembl" id="ENSPNYP00000014379.1"/>
    </source>
</evidence>
<protein>
    <recommendedName>
        <fullName evidence="11">Ig-like domain-containing protein</fullName>
    </recommendedName>
</protein>
<keyword evidence="5" id="KW-1133">Transmembrane helix</keyword>
<dbReference type="SMART" id="SM00406">
    <property type="entry name" value="IGv"/>
    <property type="match status" value="2"/>
</dbReference>
<evidence type="ECO:0000256" key="2">
    <source>
        <dbReference type="ARBA" id="ARBA00022475"/>
    </source>
</evidence>
<feature type="domain" description="Ig-like" evidence="11">
    <location>
        <begin position="11"/>
        <end position="115"/>
    </location>
</feature>
<dbReference type="PROSITE" id="PS50835">
    <property type="entry name" value="IG_LIKE"/>
    <property type="match status" value="1"/>
</dbReference>
<keyword evidence="2" id="KW-1003">Cell membrane</keyword>
<name>A0A3B4FXA7_9CICH</name>
<dbReference type="PANTHER" id="PTHR25466">
    <property type="entry name" value="T-LYMPHOCYTE ACTIVATION ANTIGEN"/>
    <property type="match status" value="1"/>
</dbReference>
<dbReference type="InterPro" id="IPR013106">
    <property type="entry name" value="Ig_V-set"/>
</dbReference>
<keyword evidence="9" id="KW-0325">Glycoprotein</keyword>
<keyword evidence="6" id="KW-0472">Membrane</keyword>
<organism evidence="12">
    <name type="scientific">Pundamilia nyererei</name>
    <dbReference type="NCBI Taxonomy" id="303518"/>
    <lineage>
        <taxon>Eukaryota</taxon>
        <taxon>Metazoa</taxon>
        <taxon>Chordata</taxon>
        <taxon>Craniata</taxon>
        <taxon>Vertebrata</taxon>
        <taxon>Euteleostomi</taxon>
        <taxon>Actinopterygii</taxon>
        <taxon>Neopterygii</taxon>
        <taxon>Teleostei</taxon>
        <taxon>Neoteleostei</taxon>
        <taxon>Acanthomorphata</taxon>
        <taxon>Ovalentaria</taxon>
        <taxon>Cichlomorphae</taxon>
        <taxon>Cichliformes</taxon>
        <taxon>Cichlidae</taxon>
        <taxon>African cichlids</taxon>
        <taxon>Pseudocrenilabrinae</taxon>
        <taxon>Haplochromini</taxon>
        <taxon>Pundamilia</taxon>
    </lineage>
</organism>
<dbReference type="SUPFAM" id="SSF48726">
    <property type="entry name" value="Immunoglobulin"/>
    <property type="match status" value="2"/>
</dbReference>
<dbReference type="Ensembl" id="ENSPNYT00000014745.1">
    <property type="protein sequence ID" value="ENSPNYP00000014379.1"/>
    <property type="gene ID" value="ENSPNYG00000010911.1"/>
</dbReference>
<dbReference type="InterPro" id="IPR003599">
    <property type="entry name" value="Ig_sub"/>
</dbReference>
<reference evidence="12" key="1">
    <citation type="submission" date="2023-09" db="UniProtKB">
        <authorList>
            <consortium name="Ensembl"/>
        </authorList>
    </citation>
    <scope>IDENTIFICATION</scope>
</reference>
<keyword evidence="4" id="KW-0732">Signal</keyword>
<dbReference type="GO" id="GO:0009897">
    <property type="term" value="C:external side of plasma membrane"/>
    <property type="evidence" value="ECO:0007669"/>
    <property type="project" value="TreeGrafter"/>
</dbReference>
<evidence type="ECO:0000256" key="7">
    <source>
        <dbReference type="ARBA" id="ARBA00023157"/>
    </source>
</evidence>